<organism evidence="2 3">
    <name type="scientific">Dreissena polymorpha</name>
    <name type="common">Zebra mussel</name>
    <name type="synonym">Mytilus polymorpha</name>
    <dbReference type="NCBI Taxonomy" id="45954"/>
    <lineage>
        <taxon>Eukaryota</taxon>
        <taxon>Metazoa</taxon>
        <taxon>Spiralia</taxon>
        <taxon>Lophotrochozoa</taxon>
        <taxon>Mollusca</taxon>
        <taxon>Bivalvia</taxon>
        <taxon>Autobranchia</taxon>
        <taxon>Heteroconchia</taxon>
        <taxon>Euheterodonta</taxon>
        <taxon>Imparidentia</taxon>
        <taxon>Neoheterodontei</taxon>
        <taxon>Myida</taxon>
        <taxon>Dreissenoidea</taxon>
        <taxon>Dreissenidae</taxon>
        <taxon>Dreissena</taxon>
    </lineage>
</organism>
<protein>
    <submittedName>
        <fullName evidence="2">Uncharacterized protein</fullName>
    </submittedName>
</protein>
<gene>
    <name evidence="2" type="ORF">DPMN_107057</name>
</gene>
<accession>A0A9D4K6D9</accession>
<feature type="region of interest" description="Disordered" evidence="1">
    <location>
        <begin position="119"/>
        <end position="172"/>
    </location>
</feature>
<name>A0A9D4K6D9_DREPO</name>
<sequence>MRIFGWEIDPRFGEKEHKSKAISDILKIASPTTNWVPDDVKRIQVLNSTKDGYPPLTIPTFRFEDDKVRAYRGREELRKQGIRIGDDHTKTQRNTLRYLREHGKFGYLYKGQLQVKDRLPQPASQRRTVTGRRKATPPHIDGDQNAHNVGDTVGDTAEHERMDGDQITSMNA</sequence>
<dbReference type="AlphaFoldDB" id="A0A9D4K6D9"/>
<dbReference type="EMBL" id="JAIWYP010000004">
    <property type="protein sequence ID" value="KAH3833741.1"/>
    <property type="molecule type" value="Genomic_DNA"/>
</dbReference>
<evidence type="ECO:0000256" key="1">
    <source>
        <dbReference type="SAM" id="MobiDB-lite"/>
    </source>
</evidence>
<comment type="caution">
    <text evidence="2">The sequence shown here is derived from an EMBL/GenBank/DDBJ whole genome shotgun (WGS) entry which is preliminary data.</text>
</comment>
<evidence type="ECO:0000313" key="3">
    <source>
        <dbReference type="Proteomes" id="UP000828390"/>
    </source>
</evidence>
<proteinExistence type="predicted"/>
<dbReference type="Proteomes" id="UP000828390">
    <property type="component" value="Unassembled WGS sequence"/>
</dbReference>
<evidence type="ECO:0000313" key="2">
    <source>
        <dbReference type="EMBL" id="KAH3833741.1"/>
    </source>
</evidence>
<keyword evidence="3" id="KW-1185">Reference proteome</keyword>
<reference evidence="2" key="2">
    <citation type="submission" date="2020-11" db="EMBL/GenBank/DDBJ databases">
        <authorList>
            <person name="McCartney M.A."/>
            <person name="Auch B."/>
            <person name="Kono T."/>
            <person name="Mallez S."/>
            <person name="Becker A."/>
            <person name="Gohl D.M."/>
            <person name="Silverstein K.A.T."/>
            <person name="Koren S."/>
            <person name="Bechman K.B."/>
            <person name="Herman A."/>
            <person name="Abrahante J.E."/>
            <person name="Garbe J."/>
        </authorList>
    </citation>
    <scope>NUCLEOTIDE SEQUENCE</scope>
    <source>
        <strain evidence="2">Duluth1</strain>
        <tissue evidence="2">Whole animal</tissue>
    </source>
</reference>
<reference evidence="2" key="1">
    <citation type="journal article" date="2019" name="bioRxiv">
        <title>The Genome of the Zebra Mussel, Dreissena polymorpha: A Resource for Invasive Species Research.</title>
        <authorList>
            <person name="McCartney M.A."/>
            <person name="Auch B."/>
            <person name="Kono T."/>
            <person name="Mallez S."/>
            <person name="Zhang Y."/>
            <person name="Obille A."/>
            <person name="Becker A."/>
            <person name="Abrahante J.E."/>
            <person name="Garbe J."/>
            <person name="Badalamenti J.P."/>
            <person name="Herman A."/>
            <person name="Mangelson H."/>
            <person name="Liachko I."/>
            <person name="Sullivan S."/>
            <person name="Sone E.D."/>
            <person name="Koren S."/>
            <person name="Silverstein K.A.T."/>
            <person name="Beckman K.B."/>
            <person name="Gohl D.M."/>
        </authorList>
    </citation>
    <scope>NUCLEOTIDE SEQUENCE</scope>
    <source>
        <strain evidence="2">Duluth1</strain>
        <tissue evidence="2">Whole animal</tissue>
    </source>
</reference>